<feature type="transmembrane region" description="Helical" evidence="7">
    <location>
        <begin position="99"/>
        <end position="119"/>
    </location>
</feature>
<evidence type="ECO:0000313" key="9">
    <source>
        <dbReference type="EMBL" id="CAH2282922.1"/>
    </source>
</evidence>
<sequence length="185" mass="19948">MSEPVYHQTTVPAGQDEKKTTGLCGSDLSKPILALKVAQTLFSLIAFICEEIIEHCESCAGLYFFEFMSCSAFLLSLLVIIVYLTPLRNKVNIESFKKMDFYISVAVGVLFLIASIVFVATKDPNSIGDVAVAFGFLASLCFLGEAGLKFRQDRSLLKKKSPGNAANGPENAPLNQPPSTATANA</sequence>
<evidence type="ECO:0000259" key="8">
    <source>
        <dbReference type="PROSITE" id="PS51225"/>
    </source>
</evidence>
<evidence type="ECO:0000313" key="10">
    <source>
        <dbReference type="Proteomes" id="UP001295444"/>
    </source>
</evidence>
<evidence type="ECO:0000256" key="6">
    <source>
        <dbReference type="SAM" id="MobiDB-lite"/>
    </source>
</evidence>
<dbReference type="Proteomes" id="UP001295444">
    <property type="component" value="Chromosome 04"/>
</dbReference>
<feature type="domain" description="MARVEL" evidence="8">
    <location>
        <begin position="27"/>
        <end position="154"/>
    </location>
</feature>
<dbReference type="Pfam" id="PF01284">
    <property type="entry name" value="MARVEL"/>
    <property type="match status" value="1"/>
</dbReference>
<evidence type="ECO:0000256" key="3">
    <source>
        <dbReference type="ARBA" id="ARBA00022989"/>
    </source>
</evidence>
<dbReference type="PANTHER" id="PTHR22776">
    <property type="entry name" value="MARVEL-CONTAINING POTENTIAL LIPID RAFT-ASSOCIATED PROTEIN"/>
    <property type="match status" value="1"/>
</dbReference>
<dbReference type="InterPro" id="IPR008253">
    <property type="entry name" value="Marvel"/>
</dbReference>
<feature type="transmembrane region" description="Helical" evidence="7">
    <location>
        <begin position="131"/>
        <end position="150"/>
    </location>
</feature>
<proteinExistence type="predicted"/>
<accession>A0AAD1W384</accession>
<protein>
    <submittedName>
        <fullName evidence="9">CKLF-like MARVEL transmembrane domain-containing 6</fullName>
    </submittedName>
</protein>
<keyword evidence="10" id="KW-1185">Reference proteome</keyword>
<keyword evidence="3 7" id="KW-1133">Transmembrane helix</keyword>
<dbReference type="PROSITE" id="PS51225">
    <property type="entry name" value="MARVEL"/>
    <property type="match status" value="1"/>
</dbReference>
<organism evidence="9 10">
    <name type="scientific">Pelobates cultripes</name>
    <name type="common">Western spadefoot toad</name>
    <dbReference type="NCBI Taxonomy" id="61616"/>
    <lineage>
        <taxon>Eukaryota</taxon>
        <taxon>Metazoa</taxon>
        <taxon>Chordata</taxon>
        <taxon>Craniata</taxon>
        <taxon>Vertebrata</taxon>
        <taxon>Euteleostomi</taxon>
        <taxon>Amphibia</taxon>
        <taxon>Batrachia</taxon>
        <taxon>Anura</taxon>
        <taxon>Pelobatoidea</taxon>
        <taxon>Pelobatidae</taxon>
        <taxon>Pelobates</taxon>
    </lineage>
</organism>
<dbReference type="PANTHER" id="PTHR22776:SF25">
    <property type="entry name" value="CKLF-LIKE MARVEL TRANSMEMBRANE DOMAIN-CONTAINING PROTEIN 6"/>
    <property type="match status" value="1"/>
</dbReference>
<dbReference type="EMBL" id="OW240915">
    <property type="protein sequence ID" value="CAH2282922.1"/>
    <property type="molecule type" value="Genomic_DNA"/>
</dbReference>
<comment type="subcellular location">
    <subcellularLocation>
        <location evidence="1">Membrane</location>
        <topology evidence="1">Multi-pass membrane protein</topology>
    </subcellularLocation>
</comment>
<dbReference type="AlphaFoldDB" id="A0AAD1W384"/>
<name>A0AAD1W384_PELCU</name>
<gene>
    <name evidence="9" type="ORF">PECUL_23A051343</name>
</gene>
<evidence type="ECO:0000256" key="4">
    <source>
        <dbReference type="ARBA" id="ARBA00023136"/>
    </source>
</evidence>
<evidence type="ECO:0000256" key="2">
    <source>
        <dbReference type="ARBA" id="ARBA00022692"/>
    </source>
</evidence>
<dbReference type="InterPro" id="IPR050578">
    <property type="entry name" value="MARVEL-CKLF_proteins"/>
</dbReference>
<keyword evidence="2 5" id="KW-0812">Transmembrane</keyword>
<feature type="region of interest" description="Disordered" evidence="6">
    <location>
        <begin position="159"/>
        <end position="185"/>
    </location>
</feature>
<evidence type="ECO:0000256" key="7">
    <source>
        <dbReference type="SAM" id="Phobius"/>
    </source>
</evidence>
<feature type="transmembrane region" description="Helical" evidence="7">
    <location>
        <begin position="62"/>
        <end position="87"/>
    </location>
</feature>
<reference evidence="9" key="1">
    <citation type="submission" date="2022-03" db="EMBL/GenBank/DDBJ databases">
        <authorList>
            <person name="Alioto T."/>
            <person name="Alioto T."/>
            <person name="Gomez Garrido J."/>
        </authorList>
    </citation>
    <scope>NUCLEOTIDE SEQUENCE</scope>
</reference>
<evidence type="ECO:0000256" key="5">
    <source>
        <dbReference type="PROSITE-ProRule" id="PRU00581"/>
    </source>
</evidence>
<dbReference type="GO" id="GO:0016020">
    <property type="term" value="C:membrane"/>
    <property type="evidence" value="ECO:0007669"/>
    <property type="project" value="UniProtKB-SubCell"/>
</dbReference>
<evidence type="ECO:0000256" key="1">
    <source>
        <dbReference type="ARBA" id="ARBA00004141"/>
    </source>
</evidence>
<feature type="compositionally biased region" description="Polar residues" evidence="6">
    <location>
        <begin position="173"/>
        <end position="185"/>
    </location>
</feature>
<keyword evidence="4 5" id="KW-0472">Membrane</keyword>